<dbReference type="PRINTS" id="PR00205">
    <property type="entry name" value="CADHERIN"/>
</dbReference>
<accession>A0A834R966</accession>
<dbReference type="InterPro" id="IPR020894">
    <property type="entry name" value="Cadherin_CS"/>
</dbReference>
<dbReference type="InterPro" id="IPR015919">
    <property type="entry name" value="Cadherin-like_sf"/>
</dbReference>
<dbReference type="GO" id="GO:0031175">
    <property type="term" value="P:neuron projection development"/>
    <property type="evidence" value="ECO:0007669"/>
    <property type="project" value="TreeGrafter"/>
</dbReference>
<proteinExistence type="predicted"/>
<dbReference type="PANTHER" id="PTHR24027:SF438">
    <property type="entry name" value="CADHERIN 23"/>
    <property type="match status" value="1"/>
</dbReference>
<feature type="domain" description="Cadherin" evidence="11">
    <location>
        <begin position="427"/>
        <end position="611"/>
    </location>
</feature>
<dbReference type="GO" id="GO:0005509">
    <property type="term" value="F:calcium ion binding"/>
    <property type="evidence" value="ECO:0007669"/>
    <property type="project" value="UniProtKB-UniRule"/>
</dbReference>
<evidence type="ECO:0000256" key="1">
    <source>
        <dbReference type="ARBA" id="ARBA00004370"/>
    </source>
</evidence>
<evidence type="ECO:0000256" key="3">
    <source>
        <dbReference type="ARBA" id="ARBA00022737"/>
    </source>
</evidence>
<dbReference type="PROSITE" id="PS01228">
    <property type="entry name" value="COF_1"/>
    <property type="match status" value="1"/>
</dbReference>
<dbReference type="EnsemblMetazoa" id="SSS_3236s_mrna">
    <property type="protein sequence ID" value="KAF7492400.1"/>
    <property type="gene ID" value="SSS_3236"/>
</dbReference>
<dbReference type="GO" id="GO:0008270">
    <property type="term" value="F:zinc ion binding"/>
    <property type="evidence" value="ECO:0007669"/>
    <property type="project" value="UniProtKB-KW"/>
</dbReference>
<feature type="compositionally biased region" description="Polar residues" evidence="9">
    <location>
        <begin position="866"/>
        <end position="886"/>
    </location>
</feature>
<dbReference type="SUPFAM" id="SSF49313">
    <property type="entry name" value="Cadherin-like"/>
    <property type="match status" value="2"/>
</dbReference>
<comment type="subcellular location">
    <subcellularLocation>
        <location evidence="1">Membrane</location>
    </subcellularLocation>
</comment>
<evidence type="ECO:0000256" key="9">
    <source>
        <dbReference type="SAM" id="MobiDB-lite"/>
    </source>
</evidence>
<evidence type="ECO:0000313" key="13">
    <source>
        <dbReference type="EnsemblMetazoa" id="KAF7492400.1"/>
    </source>
</evidence>
<dbReference type="GO" id="GO:0016342">
    <property type="term" value="C:catenin complex"/>
    <property type="evidence" value="ECO:0007669"/>
    <property type="project" value="TreeGrafter"/>
</dbReference>
<dbReference type="EMBL" id="WVUK01000056">
    <property type="protein sequence ID" value="KAF7492400.1"/>
    <property type="molecule type" value="Genomic_DNA"/>
</dbReference>
<keyword evidence="5" id="KW-1133">Transmembrane helix</keyword>
<reference evidence="14" key="1">
    <citation type="journal article" date="2020" name="PLoS Negl. Trop. Dis.">
        <title>High-quality nuclear genome for Sarcoptes scabiei-A critical resource for a neglected parasite.</title>
        <authorList>
            <person name="Korhonen P.K."/>
            <person name="Gasser R.B."/>
            <person name="Ma G."/>
            <person name="Wang T."/>
            <person name="Stroehlein A.J."/>
            <person name="Young N.D."/>
            <person name="Ang C.S."/>
            <person name="Fernando D.D."/>
            <person name="Lu H.C."/>
            <person name="Taylor S."/>
            <person name="Reynolds S.L."/>
            <person name="Mofiz E."/>
            <person name="Najaraj S.H."/>
            <person name="Gowda H."/>
            <person name="Madugundu A."/>
            <person name="Renuse S."/>
            <person name="Holt D."/>
            <person name="Pandey A."/>
            <person name="Papenfuss A.T."/>
            <person name="Fischer K."/>
        </authorList>
    </citation>
    <scope>NUCLEOTIDE SEQUENCE [LARGE SCALE GENOMIC DNA]</scope>
</reference>
<dbReference type="GO" id="GO:0045296">
    <property type="term" value="F:cadherin binding"/>
    <property type="evidence" value="ECO:0007669"/>
    <property type="project" value="TreeGrafter"/>
</dbReference>
<dbReference type="GO" id="GO:0003676">
    <property type="term" value="F:nucleic acid binding"/>
    <property type="evidence" value="ECO:0007669"/>
    <property type="project" value="InterPro"/>
</dbReference>
<evidence type="ECO:0000259" key="10">
    <source>
        <dbReference type="PROSITE" id="PS50158"/>
    </source>
</evidence>
<evidence type="ECO:0000256" key="5">
    <source>
        <dbReference type="ARBA" id="ARBA00022989"/>
    </source>
</evidence>
<dbReference type="FunFam" id="2.60.40.60:FF:000020">
    <property type="entry name" value="Dachsous cadherin-related 1b"/>
    <property type="match status" value="1"/>
</dbReference>
<dbReference type="OrthoDB" id="6252479at2759"/>
<feature type="region of interest" description="Disordered" evidence="9">
    <location>
        <begin position="201"/>
        <end position="234"/>
    </location>
</feature>
<evidence type="ECO:0000313" key="14">
    <source>
        <dbReference type="Proteomes" id="UP000070412"/>
    </source>
</evidence>
<feature type="region of interest" description="Disordered" evidence="9">
    <location>
        <begin position="866"/>
        <end position="894"/>
    </location>
</feature>
<dbReference type="GO" id="GO:0007156">
    <property type="term" value="P:homophilic cell adhesion via plasma membrane adhesion molecules"/>
    <property type="evidence" value="ECO:0007669"/>
    <property type="project" value="InterPro"/>
</dbReference>
<evidence type="ECO:0000256" key="4">
    <source>
        <dbReference type="ARBA" id="ARBA00022837"/>
    </source>
</evidence>
<evidence type="ECO:0000256" key="6">
    <source>
        <dbReference type="ARBA" id="ARBA00023136"/>
    </source>
</evidence>
<name>A0A834R966_SARSC</name>
<dbReference type="Pfam" id="PF00028">
    <property type="entry name" value="Cadherin"/>
    <property type="match status" value="2"/>
</dbReference>
<feature type="domain" description="CCHC-type" evidence="10">
    <location>
        <begin position="1178"/>
        <end position="1193"/>
    </location>
</feature>
<dbReference type="PANTHER" id="PTHR24027">
    <property type="entry name" value="CADHERIN-23"/>
    <property type="match status" value="1"/>
</dbReference>
<dbReference type="InterPro" id="IPR002126">
    <property type="entry name" value="Cadherin-like_dom"/>
</dbReference>
<sequence>MLEPIKFLFILTGASTYLVTKYIKLGLDDSNQSSRKTNQTTNRNVSLVANDFDGTILAGSNNNSQLDRGERNNESYHQHHHYFNHSIDALDIINNINNSINNDSNNENWNRNRIESIQSQSFHQNGLIKNNAKQHRNKAESKLSSRMRPPSSNRPMFAIEIDEEDDRALPKRLLQIKLINDDRTNIAFSDQMAIRYRLVSQENQSDSDHSHHYHHSGHSHSFNHHHHNHRDHSDRTKIFDKQSDQLQFSINETSGEIFVHRALDRDRPNGKEFHQLRADPISAIDYDLSEKFVQNVPIDSSLSSNNRSSSPIYELQRDLNEEDEELLLYSIERNVIDLNGKAIFKIDPFDGWITTDTNASIIVNVLDRNDSPPRFLQKDYHIEIDENIRNDYLIDENFDDDNNNHHFNHFHNHNRSIENIDQFPSKVLLRLTVEDNDLPETNRFLFKILRQNYSTRPFHYDYRTLSNSLPLQDSTIHSSKRNKTLAGKSFNHFVNEHFLIEFQPTTKISNHNLENSYGKTSPRRSRISALLKQIQPLDYEIPSHRFILLQIAVTDQGYWPEDDFDQTTISSSLSSSSRRDQLSKADNIKNHIDICFVSIQIRDLNDNKPKFVQNFINLTVLEDTDIGTILARFFATDLDRDGHGPIQYALDENTNSQKYFQIDQNNGFVLLNRKLDREISSLHIVKVIANDLDDPELTSTATLVINVDDVNDNAPFLLNTTLPPVIENSFPTKIGELFAIDLDDYSKGNGPPFTFAIDANADKDILDRFRLEINHSGDGNAILYSKISFDREEQKQYQVPIVVSDAANPSKSSTSLVTVIVGDLNDNQQKDGWKNVLVYFLDVEKILPKTQSSMFRMKNQSKLNITRKNQKQIVETPSDSEGETPSTKTKKTEMTAEEILEPHLQNPSATLAGKSLEEYVKYNGLLHRFNDKRSIPKYLPIFKFIQSQLEIGIEEIVNDDDNMAENNTELSDLKEDVKSMNKGLSSVQNELSKISKILTPKVSTQLPIKPNSYAQAVTSTPIPKENFNQNNQLKTIIIKATSNPDIVTPTIIDVKVKKIINESKTAAKIVNMKTTKASAYTPKKKDPTIVIKGVYMDNNITNIISQIQNNNSELENITDLENKIKFLFQMKKRNPKFMDLVFRVSPEIFQIINQKMFNNIYIDFQYCKVEHKVLVNQCYKCYEFGHKKSECKKSPICRNCSEPWNANHQCKDINQKCCNNCKNHNLYKNDSNHCSNWENCPLYIAQMKRVIEQTQFYPAN</sequence>
<evidence type="ECO:0000256" key="8">
    <source>
        <dbReference type="PROSITE-ProRule" id="PRU00047"/>
    </source>
</evidence>
<keyword evidence="8" id="KW-0863">Zinc-finger</keyword>
<keyword evidence="8" id="KW-0479">Metal-binding</keyword>
<evidence type="ECO:0000259" key="11">
    <source>
        <dbReference type="PROSITE" id="PS50268"/>
    </source>
</evidence>
<organism evidence="12">
    <name type="scientific">Sarcoptes scabiei</name>
    <name type="common">Itch mite</name>
    <name type="synonym">Acarus scabiei</name>
    <dbReference type="NCBI Taxonomy" id="52283"/>
    <lineage>
        <taxon>Eukaryota</taxon>
        <taxon>Metazoa</taxon>
        <taxon>Ecdysozoa</taxon>
        <taxon>Arthropoda</taxon>
        <taxon>Chelicerata</taxon>
        <taxon>Arachnida</taxon>
        <taxon>Acari</taxon>
        <taxon>Acariformes</taxon>
        <taxon>Sarcoptiformes</taxon>
        <taxon>Astigmata</taxon>
        <taxon>Psoroptidia</taxon>
        <taxon>Sarcoptoidea</taxon>
        <taxon>Sarcoptidae</taxon>
        <taxon>Sarcoptinae</taxon>
        <taxon>Sarcoptes</taxon>
    </lineage>
</organism>
<reference evidence="12" key="2">
    <citation type="submission" date="2020-01" db="EMBL/GenBank/DDBJ databases">
        <authorList>
            <person name="Korhonen P.K.K."/>
            <person name="Guangxu M.G."/>
            <person name="Wang T.W."/>
            <person name="Stroehlein A.J.S."/>
            <person name="Young N.D."/>
            <person name="Ang C.-S.A."/>
            <person name="Fernando D.W.F."/>
            <person name="Lu H.L."/>
            <person name="Taylor S.T."/>
            <person name="Ehtesham M.E.M."/>
            <person name="Najaraj S.H.N."/>
            <person name="Harsha G.H.G."/>
            <person name="Madugundu A.M."/>
            <person name="Renuse S.R."/>
            <person name="Holt D.H."/>
            <person name="Pandey A.P."/>
            <person name="Papenfuss A.P."/>
            <person name="Gasser R.B.G."/>
            <person name="Fischer K.F."/>
        </authorList>
    </citation>
    <scope>NUCLEOTIDE SEQUENCE</scope>
    <source>
        <strain evidence="12">SSS_KF_BRIS2020</strain>
    </source>
</reference>
<dbReference type="Gene3D" id="2.60.40.60">
    <property type="entry name" value="Cadherins"/>
    <property type="match status" value="4"/>
</dbReference>
<feature type="compositionally biased region" description="Low complexity" evidence="9">
    <location>
        <begin position="144"/>
        <end position="154"/>
    </location>
</feature>
<dbReference type="GO" id="GO:0009653">
    <property type="term" value="P:anatomical structure morphogenesis"/>
    <property type="evidence" value="ECO:0007669"/>
    <property type="project" value="UniProtKB-ARBA"/>
</dbReference>
<dbReference type="SMART" id="SM00112">
    <property type="entry name" value="CA"/>
    <property type="match status" value="3"/>
</dbReference>
<feature type="domain" description="Cadherin" evidence="11">
    <location>
        <begin position="612"/>
        <end position="717"/>
    </location>
</feature>
<keyword evidence="4 7" id="KW-0106">Calcium</keyword>
<keyword evidence="8" id="KW-0862">Zinc</keyword>
<keyword evidence="6" id="KW-0472">Membrane</keyword>
<keyword evidence="14" id="KW-1185">Reference proteome</keyword>
<feature type="domain" description="Cadherin" evidence="11">
    <location>
        <begin position="732"/>
        <end position="850"/>
    </location>
</feature>
<dbReference type="CDD" id="cd11304">
    <property type="entry name" value="Cadherin_repeat"/>
    <property type="match status" value="2"/>
</dbReference>
<feature type="domain" description="Cadherin" evidence="11">
    <location>
        <begin position="262"/>
        <end position="375"/>
    </location>
</feature>
<dbReference type="PROSITE" id="PS50268">
    <property type="entry name" value="CADHERIN_2"/>
    <property type="match status" value="4"/>
</dbReference>
<dbReference type="PROSITE" id="PS00232">
    <property type="entry name" value="CADHERIN_1"/>
    <property type="match status" value="1"/>
</dbReference>
<dbReference type="InterPro" id="IPR039808">
    <property type="entry name" value="Cadherin"/>
</dbReference>
<reference evidence="13" key="3">
    <citation type="submission" date="2022-06" db="UniProtKB">
        <authorList>
            <consortium name="EnsemblMetazoa"/>
        </authorList>
    </citation>
    <scope>IDENTIFICATION</scope>
</reference>
<evidence type="ECO:0000256" key="2">
    <source>
        <dbReference type="ARBA" id="ARBA00022692"/>
    </source>
</evidence>
<dbReference type="AlphaFoldDB" id="A0A834R966"/>
<dbReference type="GO" id="GO:0008013">
    <property type="term" value="F:beta-catenin binding"/>
    <property type="evidence" value="ECO:0007669"/>
    <property type="project" value="TreeGrafter"/>
</dbReference>
<gene>
    <name evidence="12" type="ORF">SSS_3236</name>
</gene>
<dbReference type="Proteomes" id="UP000070412">
    <property type="component" value="Unassembled WGS sequence"/>
</dbReference>
<evidence type="ECO:0000256" key="7">
    <source>
        <dbReference type="PROSITE-ProRule" id="PRU00043"/>
    </source>
</evidence>
<dbReference type="GO" id="GO:0060429">
    <property type="term" value="P:epithelium development"/>
    <property type="evidence" value="ECO:0007669"/>
    <property type="project" value="UniProtKB-ARBA"/>
</dbReference>
<feature type="compositionally biased region" description="Basic residues" evidence="9">
    <location>
        <begin position="211"/>
        <end position="230"/>
    </location>
</feature>
<dbReference type="GO" id="GO:0016477">
    <property type="term" value="P:cell migration"/>
    <property type="evidence" value="ECO:0007669"/>
    <property type="project" value="TreeGrafter"/>
</dbReference>
<keyword evidence="3" id="KW-0677">Repeat</keyword>
<protein>
    <submittedName>
        <fullName evidence="12">Putative neural-cadherin 2</fullName>
    </submittedName>
</protein>
<evidence type="ECO:0000313" key="12">
    <source>
        <dbReference type="EMBL" id="KAF7492400.1"/>
    </source>
</evidence>
<keyword evidence="2" id="KW-0812">Transmembrane</keyword>
<dbReference type="PROSITE" id="PS50158">
    <property type="entry name" value="ZF_CCHC"/>
    <property type="match status" value="1"/>
</dbReference>
<feature type="region of interest" description="Disordered" evidence="9">
    <location>
        <begin position="131"/>
        <end position="154"/>
    </location>
</feature>
<dbReference type="InterPro" id="IPR001878">
    <property type="entry name" value="Znf_CCHC"/>
</dbReference>